<keyword evidence="3" id="KW-1185">Reference proteome</keyword>
<name>A0A495W7A1_9PSEU</name>
<evidence type="ECO:0000313" key="2">
    <source>
        <dbReference type="EMBL" id="RKT55678.1"/>
    </source>
</evidence>
<dbReference type="EMBL" id="RBXO01000001">
    <property type="protein sequence ID" value="RKT55678.1"/>
    <property type="molecule type" value="Genomic_DNA"/>
</dbReference>
<feature type="region of interest" description="Disordered" evidence="1">
    <location>
        <begin position="47"/>
        <end position="67"/>
    </location>
</feature>
<proteinExistence type="predicted"/>
<protein>
    <submittedName>
        <fullName evidence="2">Uncharacterized protein</fullName>
    </submittedName>
</protein>
<comment type="caution">
    <text evidence="2">The sequence shown here is derived from an EMBL/GenBank/DDBJ whole genome shotgun (WGS) entry which is preliminary data.</text>
</comment>
<evidence type="ECO:0000256" key="1">
    <source>
        <dbReference type="SAM" id="MobiDB-lite"/>
    </source>
</evidence>
<dbReference type="Proteomes" id="UP000282084">
    <property type="component" value="Unassembled WGS sequence"/>
</dbReference>
<evidence type="ECO:0000313" key="3">
    <source>
        <dbReference type="Proteomes" id="UP000282084"/>
    </source>
</evidence>
<dbReference type="AlphaFoldDB" id="A0A495W7A1"/>
<accession>A0A495W7A1</accession>
<gene>
    <name evidence="2" type="ORF">C8E97_4362</name>
</gene>
<reference evidence="2 3" key="1">
    <citation type="submission" date="2018-10" db="EMBL/GenBank/DDBJ databases">
        <title>Sequencing the genomes of 1000 actinobacteria strains.</title>
        <authorList>
            <person name="Klenk H.-P."/>
        </authorList>
    </citation>
    <scope>NUCLEOTIDE SEQUENCE [LARGE SCALE GENOMIC DNA]</scope>
    <source>
        <strain evidence="2 3">DSM 43800</strain>
    </source>
</reference>
<organism evidence="2 3">
    <name type="scientific">Saccharothrix australiensis</name>
    <dbReference type="NCBI Taxonomy" id="2072"/>
    <lineage>
        <taxon>Bacteria</taxon>
        <taxon>Bacillati</taxon>
        <taxon>Actinomycetota</taxon>
        <taxon>Actinomycetes</taxon>
        <taxon>Pseudonocardiales</taxon>
        <taxon>Pseudonocardiaceae</taxon>
        <taxon>Saccharothrix</taxon>
    </lineage>
</organism>
<sequence length="67" mass="7057">MTGPTRSFGPADVSAWPLSIAVESGEGPAAERITAAPGCDAAVTAADRRARVRSRELRPPRDRLGVR</sequence>
<dbReference type="RefSeq" id="WP_170211536.1">
    <property type="nucleotide sequence ID" value="NZ_RBXO01000001.1"/>
</dbReference>